<name>A0A1J1IIC8_9DIPT</name>
<dbReference type="AlphaFoldDB" id="A0A1J1IIC8"/>
<sequence>MISPTENQLGSDIECEVLGNAKRLSFHMQPDLHSILNVNNSFQDRFLLHFDSANIQIKYQGRRKSLRKKNSSAKLMIFTNCEDFNKRNEFKAVVLCKSYKFKI</sequence>
<proteinExistence type="predicted"/>
<reference evidence="1 2" key="1">
    <citation type="submission" date="2015-04" db="EMBL/GenBank/DDBJ databases">
        <authorList>
            <person name="Syromyatnikov M.Y."/>
            <person name="Popov V.N."/>
        </authorList>
    </citation>
    <scope>NUCLEOTIDE SEQUENCE [LARGE SCALE GENOMIC DNA]</scope>
</reference>
<accession>A0A1J1IIC8</accession>
<gene>
    <name evidence="1" type="ORF">CLUMA_CG012833</name>
</gene>
<organism evidence="1 2">
    <name type="scientific">Clunio marinus</name>
    <dbReference type="NCBI Taxonomy" id="568069"/>
    <lineage>
        <taxon>Eukaryota</taxon>
        <taxon>Metazoa</taxon>
        <taxon>Ecdysozoa</taxon>
        <taxon>Arthropoda</taxon>
        <taxon>Hexapoda</taxon>
        <taxon>Insecta</taxon>
        <taxon>Pterygota</taxon>
        <taxon>Neoptera</taxon>
        <taxon>Endopterygota</taxon>
        <taxon>Diptera</taxon>
        <taxon>Nematocera</taxon>
        <taxon>Chironomoidea</taxon>
        <taxon>Chironomidae</taxon>
        <taxon>Clunio</taxon>
    </lineage>
</organism>
<dbReference type="EMBL" id="CVRI01000051">
    <property type="protein sequence ID" value="CRK99514.1"/>
    <property type="molecule type" value="Genomic_DNA"/>
</dbReference>
<protein>
    <submittedName>
        <fullName evidence="1">CLUMA_CG012833, isoform A</fullName>
    </submittedName>
</protein>
<evidence type="ECO:0000313" key="1">
    <source>
        <dbReference type="EMBL" id="CRK99514.1"/>
    </source>
</evidence>
<dbReference type="Proteomes" id="UP000183832">
    <property type="component" value="Unassembled WGS sequence"/>
</dbReference>
<keyword evidence="2" id="KW-1185">Reference proteome</keyword>
<evidence type="ECO:0000313" key="2">
    <source>
        <dbReference type="Proteomes" id="UP000183832"/>
    </source>
</evidence>